<dbReference type="Pfam" id="PF22148">
    <property type="entry name" value="Fervidolysin_NPro-like"/>
    <property type="match status" value="1"/>
</dbReference>
<dbReference type="InterPro" id="IPR054399">
    <property type="entry name" value="Fervidolysin-like_N_prodom"/>
</dbReference>
<dbReference type="PROSITE" id="PS51892">
    <property type="entry name" value="SUBTILASE"/>
    <property type="match status" value="1"/>
</dbReference>
<dbReference type="PROSITE" id="PS00136">
    <property type="entry name" value="SUBTILASE_ASP"/>
    <property type="match status" value="1"/>
</dbReference>
<feature type="active site" description="Charge relay system" evidence="7">
    <location>
        <position position="372"/>
    </location>
</feature>
<keyword evidence="6 7" id="KW-0720">Serine protease</keyword>
<evidence type="ECO:0000256" key="6">
    <source>
        <dbReference type="ARBA" id="ARBA00022825"/>
    </source>
</evidence>
<dbReference type="PRINTS" id="PR00723">
    <property type="entry name" value="SUBTILISIN"/>
</dbReference>
<evidence type="ECO:0000256" key="7">
    <source>
        <dbReference type="PROSITE-ProRule" id="PRU01240"/>
    </source>
</evidence>
<dbReference type="InterPro" id="IPR015500">
    <property type="entry name" value="Peptidase_S8_subtilisin-rel"/>
</dbReference>
<accession>A0A537LG16</accession>
<dbReference type="InterPro" id="IPR000209">
    <property type="entry name" value="Peptidase_S8/S53_dom"/>
</dbReference>
<dbReference type="CDD" id="cd07484">
    <property type="entry name" value="Peptidases_S8_Thermitase_like"/>
    <property type="match status" value="1"/>
</dbReference>
<dbReference type="PANTHER" id="PTHR43806">
    <property type="entry name" value="PEPTIDASE S8"/>
    <property type="match status" value="1"/>
</dbReference>
<dbReference type="Proteomes" id="UP000319353">
    <property type="component" value="Unassembled WGS sequence"/>
</dbReference>
<comment type="caution">
    <text evidence="12">The sequence shown here is derived from an EMBL/GenBank/DDBJ whole genome shotgun (WGS) entry which is preliminary data.</text>
</comment>
<feature type="domain" description="Fervidolysin-like N-terminal prodomain" evidence="11">
    <location>
        <begin position="32"/>
        <end position="102"/>
    </location>
</feature>
<feature type="domain" description="Peptidase S8/S53" evidence="10">
    <location>
        <begin position="152"/>
        <end position="408"/>
    </location>
</feature>
<comment type="subcellular location">
    <subcellularLocation>
        <location evidence="1">Secreted</location>
    </subcellularLocation>
</comment>
<evidence type="ECO:0000256" key="2">
    <source>
        <dbReference type="ARBA" id="ARBA00011073"/>
    </source>
</evidence>
<organism evidence="12 13">
    <name type="scientific">Candidatus Segetimicrobium genomatis</name>
    <dbReference type="NCBI Taxonomy" id="2569760"/>
    <lineage>
        <taxon>Bacteria</taxon>
        <taxon>Bacillati</taxon>
        <taxon>Candidatus Sysuimicrobiota</taxon>
        <taxon>Candidatus Sysuimicrobiia</taxon>
        <taxon>Candidatus Sysuimicrobiales</taxon>
        <taxon>Candidatus Segetimicrobiaceae</taxon>
        <taxon>Candidatus Segetimicrobium</taxon>
    </lineage>
</organism>
<reference evidence="12 13" key="1">
    <citation type="journal article" date="2019" name="Nat. Microbiol.">
        <title>Mediterranean grassland soil C-N compound turnover is dependent on rainfall and depth, and is mediated by genomically divergent microorganisms.</title>
        <authorList>
            <person name="Diamond S."/>
            <person name="Andeer P.F."/>
            <person name="Li Z."/>
            <person name="Crits-Christoph A."/>
            <person name="Burstein D."/>
            <person name="Anantharaman K."/>
            <person name="Lane K.R."/>
            <person name="Thomas B.C."/>
            <person name="Pan C."/>
            <person name="Northen T.R."/>
            <person name="Banfield J.F."/>
        </authorList>
    </citation>
    <scope>NUCLEOTIDE SEQUENCE [LARGE SCALE GENOMIC DNA]</scope>
    <source>
        <strain evidence="12">NP_4</strain>
    </source>
</reference>
<evidence type="ECO:0000256" key="1">
    <source>
        <dbReference type="ARBA" id="ARBA00004613"/>
    </source>
</evidence>
<gene>
    <name evidence="12" type="ORF">E6H01_00170</name>
</gene>
<evidence type="ECO:0000259" key="10">
    <source>
        <dbReference type="Pfam" id="PF00082"/>
    </source>
</evidence>
<dbReference type="PROSITE" id="PS00138">
    <property type="entry name" value="SUBTILASE_SER"/>
    <property type="match status" value="1"/>
</dbReference>
<evidence type="ECO:0000313" key="12">
    <source>
        <dbReference type="EMBL" id="TMJ06882.1"/>
    </source>
</evidence>
<keyword evidence="4 7" id="KW-0645">Protease</keyword>
<evidence type="ECO:0000256" key="5">
    <source>
        <dbReference type="ARBA" id="ARBA00022801"/>
    </source>
</evidence>
<feature type="chain" id="PRO_5021708234" evidence="9">
    <location>
        <begin position="24"/>
        <end position="427"/>
    </location>
</feature>
<dbReference type="InterPro" id="IPR034084">
    <property type="entry name" value="Thermitase-like_dom"/>
</dbReference>
<dbReference type="GO" id="GO:0005576">
    <property type="term" value="C:extracellular region"/>
    <property type="evidence" value="ECO:0007669"/>
    <property type="project" value="UniProtKB-SubCell"/>
</dbReference>
<evidence type="ECO:0000256" key="8">
    <source>
        <dbReference type="RuleBase" id="RU003355"/>
    </source>
</evidence>
<dbReference type="GO" id="GO:0006508">
    <property type="term" value="P:proteolysis"/>
    <property type="evidence" value="ECO:0007669"/>
    <property type="project" value="UniProtKB-KW"/>
</dbReference>
<name>A0A537LG16_9BACT</name>
<keyword evidence="9" id="KW-0732">Signal</keyword>
<comment type="similarity">
    <text evidence="2 7 8">Belongs to the peptidase S8 family.</text>
</comment>
<feature type="active site" description="Charge relay system" evidence="7">
    <location>
        <position position="159"/>
    </location>
</feature>
<feature type="signal peptide" evidence="9">
    <location>
        <begin position="1"/>
        <end position="23"/>
    </location>
</feature>
<evidence type="ECO:0000256" key="4">
    <source>
        <dbReference type="ARBA" id="ARBA00022670"/>
    </source>
</evidence>
<evidence type="ECO:0000313" key="13">
    <source>
        <dbReference type="Proteomes" id="UP000319353"/>
    </source>
</evidence>
<dbReference type="PANTHER" id="PTHR43806:SF11">
    <property type="entry name" value="CEREVISIN-RELATED"/>
    <property type="match status" value="1"/>
</dbReference>
<dbReference type="InterPro" id="IPR036852">
    <property type="entry name" value="Peptidase_S8/S53_dom_sf"/>
</dbReference>
<dbReference type="EMBL" id="VBAL01000005">
    <property type="protein sequence ID" value="TMJ06882.1"/>
    <property type="molecule type" value="Genomic_DNA"/>
</dbReference>
<dbReference type="InterPro" id="IPR050131">
    <property type="entry name" value="Peptidase_S8_subtilisin-like"/>
</dbReference>
<proteinExistence type="inferred from homology"/>
<protein>
    <submittedName>
        <fullName evidence="12">Peptidase S8</fullName>
    </submittedName>
</protein>
<sequence length="427" mass="45325">MKRLWFFLCASLVVIVAASAVGAQPPQKVRPPEDKGGQVADEVLVAFRDEGHAAVVARAVGAKVSRVLEGLHVHVLKVPAGSVEGTVRALTHNPMVEFAEPNAILHAFLEDPNDPYDNTSCYSTSTAGCITQWAWAKVQAYDAWSVTKGSPAVKVAVVDTGIDVGDPNYWWPDYTGHEDLVSCQSIIIKSFVSGESGNDDDGHGTHVAGTIGACTNNAIGVAGANWQVQLMGVKVLDYSGSGTLSAVASGIRWAADNGANVINLSLGTDTPYKTLERAVNYAWNRGAVLACAAGNNGTAARTYPAAYTNCIAVAATDSNDAKAWFSSYGADWVDVAAPGVNILSTIQDDWTWCFLCYWYGYFPGYDALSGTSMAAPHVAGLAALVWATGKCSTNSCVRSQIESTADKIDGTGSYWRWGRVNYYNAVK</sequence>
<dbReference type="InterPro" id="IPR022398">
    <property type="entry name" value="Peptidase_S8_His-AS"/>
</dbReference>
<dbReference type="Pfam" id="PF00082">
    <property type="entry name" value="Peptidase_S8"/>
    <property type="match status" value="1"/>
</dbReference>
<dbReference type="GO" id="GO:0004252">
    <property type="term" value="F:serine-type endopeptidase activity"/>
    <property type="evidence" value="ECO:0007669"/>
    <property type="project" value="UniProtKB-UniRule"/>
</dbReference>
<dbReference type="InterPro" id="IPR023827">
    <property type="entry name" value="Peptidase_S8_Asp-AS"/>
</dbReference>
<dbReference type="InterPro" id="IPR023828">
    <property type="entry name" value="Peptidase_S8_Ser-AS"/>
</dbReference>
<dbReference type="AlphaFoldDB" id="A0A537LG16"/>
<keyword evidence="5 7" id="KW-0378">Hydrolase</keyword>
<evidence type="ECO:0000256" key="9">
    <source>
        <dbReference type="SAM" id="SignalP"/>
    </source>
</evidence>
<dbReference type="Gene3D" id="3.40.50.200">
    <property type="entry name" value="Peptidase S8/S53 domain"/>
    <property type="match status" value="1"/>
</dbReference>
<dbReference type="SUPFAM" id="SSF52743">
    <property type="entry name" value="Subtilisin-like"/>
    <property type="match status" value="1"/>
</dbReference>
<dbReference type="PROSITE" id="PS00137">
    <property type="entry name" value="SUBTILASE_HIS"/>
    <property type="match status" value="1"/>
</dbReference>
<evidence type="ECO:0000259" key="11">
    <source>
        <dbReference type="Pfam" id="PF22148"/>
    </source>
</evidence>
<keyword evidence="3" id="KW-0964">Secreted</keyword>
<feature type="active site" description="Charge relay system" evidence="7">
    <location>
        <position position="203"/>
    </location>
</feature>
<evidence type="ECO:0000256" key="3">
    <source>
        <dbReference type="ARBA" id="ARBA00022525"/>
    </source>
</evidence>